<organism evidence="1 2">
    <name type="scientific">Nitratidesulfovibrio vulgaris (strain ATCC 29579 / DSM 644 / CCUG 34227 / NCIMB 8303 / VKM B-1760 / Hildenborough)</name>
    <name type="common">Desulfovibrio vulgaris</name>
    <dbReference type="NCBI Taxonomy" id="882"/>
    <lineage>
        <taxon>Bacteria</taxon>
        <taxon>Pseudomonadati</taxon>
        <taxon>Thermodesulfobacteriota</taxon>
        <taxon>Desulfovibrionia</taxon>
        <taxon>Desulfovibrionales</taxon>
        <taxon>Desulfovibrionaceae</taxon>
        <taxon>Nitratidesulfovibrio</taxon>
    </lineage>
</organism>
<keyword evidence="2" id="KW-1185">Reference proteome</keyword>
<evidence type="ECO:0000313" key="1">
    <source>
        <dbReference type="EMBL" id="AAS94709.1"/>
    </source>
</evidence>
<dbReference type="STRING" id="882.DVU_0225"/>
<reference evidence="1 2" key="1">
    <citation type="journal article" date="2004" name="Nat. Biotechnol.">
        <title>The genome sequence of the anaerobic, sulfate-reducing bacterium Desulfovibrio vulgaris Hildenborough.</title>
        <authorList>
            <person name="Heidelberg J.F."/>
            <person name="Seshadri R."/>
            <person name="Haveman S.A."/>
            <person name="Hemme C.L."/>
            <person name="Paulsen I.T."/>
            <person name="Kolonay J.F."/>
            <person name="Eisen J.A."/>
            <person name="Ward N."/>
            <person name="Methe B."/>
            <person name="Brinkac L.M."/>
            <person name="Daugherty S.C."/>
            <person name="Deboy R.T."/>
            <person name="Dodson R.J."/>
            <person name="Durkin A.S."/>
            <person name="Madupu R."/>
            <person name="Nelson W.C."/>
            <person name="Sullivan S.A."/>
            <person name="Fouts D."/>
            <person name="Haft D.H."/>
            <person name="Selengut J."/>
            <person name="Peterson J.D."/>
            <person name="Davidsen T.M."/>
            <person name="Zafar N."/>
            <person name="Zhou L."/>
            <person name="Radune D."/>
            <person name="Dimitrov G."/>
            <person name="Hance M."/>
            <person name="Tran K."/>
            <person name="Khouri H."/>
            <person name="Gill J."/>
            <person name="Utterback T.R."/>
            <person name="Feldblyum T.V."/>
            <person name="Wall J.D."/>
            <person name="Voordouw G."/>
            <person name="Fraser C.M."/>
        </authorList>
    </citation>
    <scope>NUCLEOTIDE SEQUENCE [LARGE SCALE GENOMIC DNA]</scope>
    <source>
        <strain evidence="2">ATCC 29579 / DSM 644 / NCIMB 8303 / VKM B-1760 / Hildenborough</strain>
    </source>
</reference>
<name>Q72FI8_NITV2</name>
<dbReference type="PaxDb" id="882-DVU_0225"/>
<dbReference type="EMBL" id="AE017285">
    <property type="protein sequence ID" value="AAS94709.1"/>
    <property type="molecule type" value="Genomic_DNA"/>
</dbReference>
<dbReference type="HOGENOM" id="CLU_2972089_0_0_7"/>
<gene>
    <name evidence="1" type="ordered locus">DVU_0225</name>
</gene>
<dbReference type="EnsemblBacteria" id="AAS94709">
    <property type="protein sequence ID" value="AAS94709"/>
    <property type="gene ID" value="DVU_0225"/>
</dbReference>
<dbReference type="KEGG" id="dvu:DVU_0225"/>
<accession>Q72FI8</accession>
<dbReference type="AlphaFoldDB" id="Q72FI8"/>
<proteinExistence type="predicted"/>
<sequence>MCQMSFCERLFIMACGLVKRFTKLFMIFFPLRYKYWGTFLTDVPFLWTGNGARVTEKS</sequence>
<protein>
    <submittedName>
        <fullName evidence="1">Uncharacterized protein</fullName>
    </submittedName>
</protein>
<dbReference type="Proteomes" id="UP000002194">
    <property type="component" value="Chromosome"/>
</dbReference>
<evidence type="ECO:0000313" key="2">
    <source>
        <dbReference type="Proteomes" id="UP000002194"/>
    </source>
</evidence>